<dbReference type="PANTHER" id="PTHR15272">
    <property type="entry name" value="CHROMATIN ASSEMBLY FACTOR 1 SUBUNIT A CAF-1 SUBUNIT A"/>
    <property type="match status" value="1"/>
</dbReference>
<proteinExistence type="predicted"/>
<feature type="compositionally biased region" description="Basic and acidic residues" evidence="1">
    <location>
        <begin position="780"/>
        <end position="817"/>
    </location>
</feature>
<organism evidence="2 3">
    <name type="scientific">Operophtera brumata</name>
    <name type="common">Winter moth</name>
    <name type="synonym">Phalaena brumata</name>
    <dbReference type="NCBI Taxonomy" id="104452"/>
    <lineage>
        <taxon>Eukaryota</taxon>
        <taxon>Metazoa</taxon>
        <taxon>Ecdysozoa</taxon>
        <taxon>Arthropoda</taxon>
        <taxon>Hexapoda</taxon>
        <taxon>Insecta</taxon>
        <taxon>Pterygota</taxon>
        <taxon>Neoptera</taxon>
        <taxon>Endopterygota</taxon>
        <taxon>Lepidoptera</taxon>
        <taxon>Glossata</taxon>
        <taxon>Ditrysia</taxon>
        <taxon>Geometroidea</taxon>
        <taxon>Geometridae</taxon>
        <taxon>Larentiinae</taxon>
        <taxon>Operophtera</taxon>
    </lineage>
</organism>
<dbReference type="GO" id="GO:0005634">
    <property type="term" value="C:nucleus"/>
    <property type="evidence" value="ECO:0007669"/>
    <property type="project" value="TreeGrafter"/>
</dbReference>
<reference evidence="2 3" key="1">
    <citation type="journal article" date="2015" name="Genome Biol. Evol.">
        <title>The genome of winter moth (Operophtera brumata) provides a genomic perspective on sexual dimorphism and phenology.</title>
        <authorList>
            <person name="Derks M.F."/>
            <person name="Smit S."/>
            <person name="Salis L."/>
            <person name="Schijlen E."/>
            <person name="Bossers A."/>
            <person name="Mateman C."/>
            <person name="Pijl A.S."/>
            <person name="de Ridder D."/>
            <person name="Groenen M.A."/>
            <person name="Visser M.E."/>
            <person name="Megens H.J."/>
        </authorList>
    </citation>
    <scope>NUCLEOTIDE SEQUENCE [LARGE SCALE GENOMIC DNA]</scope>
    <source>
        <strain evidence="2">WM2013NL</strain>
        <tissue evidence="2">Head and thorax</tissue>
    </source>
</reference>
<feature type="compositionally biased region" description="Polar residues" evidence="1">
    <location>
        <begin position="315"/>
        <end position="325"/>
    </location>
</feature>
<gene>
    <name evidence="2" type="ORF">OBRU01_14738</name>
</gene>
<feature type="region of interest" description="Disordered" evidence="1">
    <location>
        <begin position="32"/>
        <end position="53"/>
    </location>
</feature>
<evidence type="ECO:0000313" key="3">
    <source>
        <dbReference type="Proteomes" id="UP000037510"/>
    </source>
</evidence>
<dbReference type="STRING" id="104452.A0A0L7KVZ4"/>
<feature type="compositionally biased region" description="Basic and acidic residues" evidence="1">
    <location>
        <begin position="210"/>
        <end position="221"/>
    </location>
</feature>
<feature type="compositionally biased region" description="Acidic residues" evidence="1">
    <location>
        <begin position="594"/>
        <end position="613"/>
    </location>
</feature>
<dbReference type="GO" id="GO:0006334">
    <property type="term" value="P:nucleosome assembly"/>
    <property type="evidence" value="ECO:0007669"/>
    <property type="project" value="TreeGrafter"/>
</dbReference>
<feature type="compositionally biased region" description="Acidic residues" evidence="1">
    <location>
        <begin position="567"/>
        <end position="581"/>
    </location>
</feature>
<feature type="compositionally biased region" description="Polar residues" evidence="1">
    <location>
        <begin position="282"/>
        <end position="308"/>
    </location>
</feature>
<feature type="compositionally biased region" description="Basic and acidic residues" evidence="1">
    <location>
        <begin position="330"/>
        <end position="448"/>
    </location>
</feature>
<feature type="compositionally biased region" description="Basic and acidic residues" evidence="1">
    <location>
        <begin position="153"/>
        <end position="165"/>
    </location>
</feature>
<feature type="compositionally biased region" description="Acidic residues" evidence="1">
    <location>
        <begin position="648"/>
        <end position="665"/>
    </location>
</feature>
<dbReference type="Proteomes" id="UP000037510">
    <property type="component" value="Unassembled WGS sequence"/>
</dbReference>
<feature type="compositionally biased region" description="Basic residues" evidence="1">
    <location>
        <begin position="101"/>
        <end position="114"/>
    </location>
</feature>
<dbReference type="EMBL" id="JTDY01005167">
    <property type="protein sequence ID" value="KOB67300.1"/>
    <property type="molecule type" value="Genomic_DNA"/>
</dbReference>
<name>A0A0L7KVZ4_OPEBR</name>
<dbReference type="AlphaFoldDB" id="A0A0L7KVZ4"/>
<feature type="region of interest" description="Disordered" evidence="1">
    <location>
        <begin position="98"/>
        <end position="167"/>
    </location>
</feature>
<protein>
    <submittedName>
        <fullName evidence="2">Chromatin assembly factor 1 subunit</fullName>
    </submittedName>
</protein>
<feature type="compositionally biased region" description="Basic and acidic residues" evidence="1">
    <location>
        <begin position="238"/>
        <end position="258"/>
    </location>
</feature>
<feature type="region of interest" description="Disordered" evidence="1">
    <location>
        <begin position="184"/>
        <end position="448"/>
    </location>
</feature>
<sequence>MKTSLTPESAEVTPSKKKLKQARLPFKLISEVSSAPVTPPTRKRKLSATGSESIPKIGKITKENDIVELIIDDESNDGQTADKPEKLPNPYVKLVDTAIKNKQKSKAKKKRNSRKKSEVIENGPSEEIVSADRVNDCEVMEVDEPANTNLETDGAKTDSHKESSKVKANIETVKKAVDIVILEDSNSSLDVEQLANKIESPGSKSQTENEVDHTATNKSEKNTSQSDLSDNDNSPEESPEKSNHDNSESNNKTPEKAKIKIPVTPKRSARNKAKAEENNNKGSPSSVLNESVNSDPTTPKQSRSSSVTKLDKSLNESTTSGNLTPKQLLKKLESAKKKEKIEKEKQERERKRQEEKEERAKQRQEKEDLKKKEREEKEEAKRKEREEKEELRKREKEEKDKQKDLEKKQREEKEEQKRKEKEEKEEQRKKEKEARDEEKRKRQEALDLEKLKVDKDQTVGAISNSMLSSFTIKSDMRLAPTKRVQLTDEKAKTLELLLKEQSVTESELYVKSLRNEDELPASDGAGEIITCDLAPRETLRPKLFSFHENRRPPYWGTWRKKSNAAGSDDEQEPNDEYEVDNEVFVPHGYLSDETALDGSDDEQEPNDEYEVDNEVFVPHEYLSDEEPNDEYEVDNEVFVPHEYLSDETALDGSDDEQEPNDEYEVDNEVFVPHGYLSDEEATMDEDDVLSLSPETQKARLKHLEDEFESEMKKPTEKLKPRLYGLLWESADGGKPENCVDAIWSYFGKLSMILNDPTHLLQPSKEPEETEKKKVKKKKVAKEGEGEQTDKKKKAKTEEKEPKPAKTDNKKNAQEAKKNQPGINMFLKKLQS</sequence>
<feature type="region of interest" description="Disordered" evidence="1">
    <location>
        <begin position="549"/>
        <end position="629"/>
    </location>
</feature>
<keyword evidence="3" id="KW-1185">Reference proteome</keyword>
<feature type="region of interest" description="Disordered" evidence="1">
    <location>
        <begin position="757"/>
        <end position="831"/>
    </location>
</feature>
<dbReference type="GO" id="GO:0033186">
    <property type="term" value="C:CAF-1 complex"/>
    <property type="evidence" value="ECO:0007669"/>
    <property type="project" value="TreeGrafter"/>
</dbReference>
<accession>A0A0L7KVZ4</accession>
<evidence type="ECO:0000313" key="2">
    <source>
        <dbReference type="EMBL" id="KOB67300.1"/>
    </source>
</evidence>
<evidence type="ECO:0000256" key="1">
    <source>
        <dbReference type="SAM" id="MobiDB-lite"/>
    </source>
</evidence>
<feature type="region of interest" description="Disordered" evidence="1">
    <location>
        <begin position="642"/>
        <end position="665"/>
    </location>
</feature>
<dbReference type="PANTHER" id="PTHR15272:SF0">
    <property type="entry name" value="CHROMATIN ASSEMBLY FACTOR 1 SUBUNIT A"/>
    <property type="match status" value="1"/>
</dbReference>
<comment type="caution">
    <text evidence="2">The sequence shown here is derived from an EMBL/GenBank/DDBJ whole genome shotgun (WGS) entry which is preliminary data.</text>
</comment>